<feature type="transmembrane region" description="Helical" evidence="1">
    <location>
        <begin position="76"/>
        <end position="93"/>
    </location>
</feature>
<protein>
    <recommendedName>
        <fullName evidence="4">Membrane-anchored protein</fullName>
    </recommendedName>
</protein>
<keyword evidence="1" id="KW-1133">Transmembrane helix</keyword>
<feature type="transmembrane region" description="Helical" evidence="1">
    <location>
        <begin position="170"/>
        <end position="188"/>
    </location>
</feature>
<feature type="transmembrane region" description="Helical" evidence="1">
    <location>
        <begin position="200"/>
        <end position="219"/>
    </location>
</feature>
<keyword evidence="1" id="KW-0812">Transmembrane</keyword>
<gene>
    <name evidence="2" type="ORF">RPE78_14805</name>
</gene>
<name>A0ABZ1E5K8_9RHOB</name>
<sequence>MTQPSLSPVSSPEYTVNKIAEVTLVFWVLKILATTLGETTGDLIAQTLGLGYLAGLGITGAALVVLLAVQIRAQSFHPALFWAAIVGTTTAGTEISDFMDRSLGLGYMSGSVVLTLGLLATLWVWHRRDGTLSVDPVTRRDTELAFWVAVLFSNSLGTAFGDFLVDNLGLGYMVSAAICTGVIGLVYLAHRGRVMNEIALFWLAFIFTRPFGATFGDFLTKPLEKGGLDLGTYNASAVCLVLMAGLVFIETRRMKTKAIPAL</sequence>
<feature type="transmembrane region" description="Helical" evidence="1">
    <location>
        <begin position="144"/>
        <end position="164"/>
    </location>
</feature>
<organism evidence="2 3">
    <name type="scientific">Thioclava litoralis</name>
    <dbReference type="NCBI Taxonomy" id="3076557"/>
    <lineage>
        <taxon>Bacteria</taxon>
        <taxon>Pseudomonadati</taxon>
        <taxon>Pseudomonadota</taxon>
        <taxon>Alphaproteobacteria</taxon>
        <taxon>Rhodobacterales</taxon>
        <taxon>Paracoccaceae</taxon>
        <taxon>Thioclava</taxon>
    </lineage>
</organism>
<feature type="transmembrane region" description="Helical" evidence="1">
    <location>
        <begin position="105"/>
        <end position="124"/>
    </location>
</feature>
<feature type="transmembrane region" description="Helical" evidence="1">
    <location>
        <begin position="231"/>
        <end position="249"/>
    </location>
</feature>
<dbReference type="Pfam" id="PF03988">
    <property type="entry name" value="DUF347"/>
    <property type="match status" value="4"/>
</dbReference>
<geneLocation type="plasmid" evidence="2 3">
    <name>unnamed1</name>
</geneLocation>
<keyword evidence="1" id="KW-0472">Membrane</keyword>
<dbReference type="Proteomes" id="UP001623290">
    <property type="component" value="Plasmid unnamed1"/>
</dbReference>
<dbReference type="EMBL" id="CP135444">
    <property type="protein sequence ID" value="WRY35107.1"/>
    <property type="molecule type" value="Genomic_DNA"/>
</dbReference>
<dbReference type="InterPro" id="IPR007136">
    <property type="entry name" value="DUF347"/>
</dbReference>
<evidence type="ECO:0008006" key="4">
    <source>
        <dbReference type="Google" id="ProtNLM"/>
    </source>
</evidence>
<evidence type="ECO:0000313" key="3">
    <source>
        <dbReference type="Proteomes" id="UP001623290"/>
    </source>
</evidence>
<keyword evidence="2" id="KW-0614">Plasmid</keyword>
<reference evidence="2 3" key="1">
    <citation type="submission" date="2023-09" db="EMBL/GenBank/DDBJ databases">
        <title>Thioclava shenzhenensis sp. nov., a multidrug resistant bacteria-antagonizing species isolated from coastal seawater.</title>
        <authorList>
            <person name="Long M."/>
        </authorList>
    </citation>
    <scope>NUCLEOTIDE SEQUENCE [LARGE SCALE GENOMIC DNA]</scope>
    <source>
        <strain evidence="2 3">FTW29</strain>
        <plasmid evidence="2 3">unnamed1</plasmid>
    </source>
</reference>
<dbReference type="RefSeq" id="WP_330646850.1">
    <property type="nucleotide sequence ID" value="NZ_CP135444.1"/>
</dbReference>
<keyword evidence="3" id="KW-1185">Reference proteome</keyword>
<evidence type="ECO:0000313" key="2">
    <source>
        <dbReference type="EMBL" id="WRY35107.1"/>
    </source>
</evidence>
<accession>A0ABZ1E5K8</accession>
<proteinExistence type="predicted"/>
<evidence type="ECO:0000256" key="1">
    <source>
        <dbReference type="SAM" id="Phobius"/>
    </source>
</evidence>
<feature type="transmembrane region" description="Helical" evidence="1">
    <location>
        <begin position="50"/>
        <end position="69"/>
    </location>
</feature>